<feature type="non-terminal residue" evidence="1">
    <location>
        <position position="1"/>
    </location>
</feature>
<organism evidence="1 2">
    <name type="scientific">Allacma fusca</name>
    <dbReference type="NCBI Taxonomy" id="39272"/>
    <lineage>
        <taxon>Eukaryota</taxon>
        <taxon>Metazoa</taxon>
        <taxon>Ecdysozoa</taxon>
        <taxon>Arthropoda</taxon>
        <taxon>Hexapoda</taxon>
        <taxon>Collembola</taxon>
        <taxon>Symphypleona</taxon>
        <taxon>Sminthuridae</taxon>
        <taxon>Allacma</taxon>
    </lineage>
</organism>
<dbReference type="AlphaFoldDB" id="A0A8J2JFT4"/>
<dbReference type="EMBL" id="CAJVCH010043589">
    <property type="protein sequence ID" value="CAG7717147.1"/>
    <property type="molecule type" value="Genomic_DNA"/>
</dbReference>
<proteinExistence type="predicted"/>
<feature type="non-terminal residue" evidence="1">
    <location>
        <position position="55"/>
    </location>
</feature>
<accession>A0A8J2JFT4</accession>
<keyword evidence="2" id="KW-1185">Reference proteome</keyword>
<gene>
    <name evidence="1" type="ORF">AFUS01_LOCUS6621</name>
</gene>
<comment type="caution">
    <text evidence="1">The sequence shown here is derived from an EMBL/GenBank/DDBJ whole genome shotgun (WGS) entry which is preliminary data.</text>
</comment>
<name>A0A8J2JFT4_9HEXA</name>
<reference evidence="1" key="1">
    <citation type="submission" date="2021-06" db="EMBL/GenBank/DDBJ databases">
        <authorList>
            <person name="Hodson N. C."/>
            <person name="Mongue J. A."/>
            <person name="Jaron S. K."/>
        </authorList>
    </citation>
    <scope>NUCLEOTIDE SEQUENCE</scope>
</reference>
<dbReference type="OrthoDB" id="10261055at2759"/>
<evidence type="ECO:0000313" key="1">
    <source>
        <dbReference type="EMBL" id="CAG7717147.1"/>
    </source>
</evidence>
<protein>
    <submittedName>
        <fullName evidence="1">Uncharacterized protein</fullName>
    </submittedName>
</protein>
<sequence length="55" mass="5770">EGQFRVPNQFSAALVTLAPSGYTTFTPQAPTRPVVYTAGATGAPAQYSNGLVRLE</sequence>
<evidence type="ECO:0000313" key="2">
    <source>
        <dbReference type="Proteomes" id="UP000708208"/>
    </source>
</evidence>
<dbReference type="Proteomes" id="UP000708208">
    <property type="component" value="Unassembled WGS sequence"/>
</dbReference>